<evidence type="ECO:0000256" key="3">
    <source>
        <dbReference type="ARBA" id="ARBA00023015"/>
    </source>
</evidence>
<evidence type="ECO:0000256" key="1">
    <source>
        <dbReference type="ARBA" id="ARBA00022679"/>
    </source>
</evidence>
<dbReference type="OrthoDB" id="4629915at2"/>
<dbReference type="AlphaFoldDB" id="A0A7I7YP91"/>
<evidence type="ECO:0000256" key="2">
    <source>
        <dbReference type="ARBA" id="ARBA00022777"/>
    </source>
</evidence>
<dbReference type="SMART" id="SM00065">
    <property type="entry name" value="GAF"/>
    <property type="match status" value="1"/>
</dbReference>
<dbReference type="Pfam" id="PF03861">
    <property type="entry name" value="ANTAR"/>
    <property type="match status" value="1"/>
</dbReference>
<gene>
    <name evidence="5" type="ORF">MPRM_09590</name>
</gene>
<name>A0A7I7YP91_9MYCO</name>
<dbReference type="InterPro" id="IPR029016">
    <property type="entry name" value="GAF-like_dom_sf"/>
</dbReference>
<proteinExistence type="predicted"/>
<dbReference type="InterPro" id="IPR005561">
    <property type="entry name" value="ANTAR"/>
</dbReference>
<keyword evidence="6" id="KW-1185">Reference proteome</keyword>
<dbReference type="InterPro" id="IPR011006">
    <property type="entry name" value="CheY-like_superfamily"/>
</dbReference>
<organism evidence="5 6">
    <name type="scientific">Mycobacterium parmense</name>
    <dbReference type="NCBI Taxonomy" id="185642"/>
    <lineage>
        <taxon>Bacteria</taxon>
        <taxon>Bacillati</taxon>
        <taxon>Actinomycetota</taxon>
        <taxon>Actinomycetes</taxon>
        <taxon>Mycobacteriales</taxon>
        <taxon>Mycobacteriaceae</taxon>
        <taxon>Mycobacterium</taxon>
        <taxon>Mycobacterium simiae complex</taxon>
    </lineage>
</organism>
<dbReference type="SUPFAM" id="SSF55781">
    <property type="entry name" value="GAF domain-like"/>
    <property type="match status" value="1"/>
</dbReference>
<keyword evidence="1" id="KW-0808">Transferase</keyword>
<dbReference type="PROSITE" id="PS50921">
    <property type="entry name" value="ANTAR"/>
    <property type="match status" value="1"/>
</dbReference>
<reference evidence="5 6" key="1">
    <citation type="journal article" date="2019" name="Emerg. Microbes Infect.">
        <title>Comprehensive subspecies identification of 175 nontuberculous mycobacteria species based on 7547 genomic profiles.</title>
        <authorList>
            <person name="Matsumoto Y."/>
            <person name="Kinjo T."/>
            <person name="Motooka D."/>
            <person name="Nabeya D."/>
            <person name="Jung N."/>
            <person name="Uechi K."/>
            <person name="Horii T."/>
            <person name="Iida T."/>
            <person name="Fujita J."/>
            <person name="Nakamura S."/>
        </authorList>
    </citation>
    <scope>NUCLEOTIDE SEQUENCE [LARGE SCALE GENOMIC DNA]</scope>
    <source>
        <strain evidence="5 6">JCM 14742</strain>
    </source>
</reference>
<sequence>MNEQVLSLAHELVEIGRLRENDDSATVLQRLVQRAKRTIPGCDHVSVTVRVGDSGDTGLGGLETVAGDEVPSVAHSASEREPWPGPIADAARYREPRRVDDAQTERRWADFPYRMAQAGFRSCLALPVPTDRHPQVCFALFSGEPHQFSDHALDLVLLFALQGGAAIDNASLYSDARELVGHLHEALITREIIGRSKGILMQRLSCDDDTAFDILRRISQHHNIKVREVANDIAIAQERGELDAALGRWFTDSAGAPQRDGAAG</sequence>
<accession>A0A7I7YP91</accession>
<evidence type="ECO:0000256" key="4">
    <source>
        <dbReference type="ARBA" id="ARBA00023163"/>
    </source>
</evidence>
<dbReference type="InterPro" id="IPR003018">
    <property type="entry name" value="GAF"/>
</dbReference>
<dbReference type="Proteomes" id="UP000467105">
    <property type="component" value="Chromosome"/>
</dbReference>
<dbReference type="Gene3D" id="1.10.10.10">
    <property type="entry name" value="Winged helix-like DNA-binding domain superfamily/Winged helix DNA-binding domain"/>
    <property type="match status" value="1"/>
</dbReference>
<dbReference type="GO" id="GO:0016301">
    <property type="term" value="F:kinase activity"/>
    <property type="evidence" value="ECO:0007669"/>
    <property type="project" value="UniProtKB-KW"/>
</dbReference>
<dbReference type="InterPro" id="IPR036388">
    <property type="entry name" value="WH-like_DNA-bd_sf"/>
</dbReference>
<protein>
    <submittedName>
        <fullName evidence="5">Uncharacterized protein</fullName>
    </submittedName>
</protein>
<dbReference type="Gene3D" id="3.30.450.40">
    <property type="match status" value="1"/>
</dbReference>
<dbReference type="SMART" id="SM01012">
    <property type="entry name" value="ANTAR"/>
    <property type="match status" value="1"/>
</dbReference>
<dbReference type="SUPFAM" id="SSF52172">
    <property type="entry name" value="CheY-like"/>
    <property type="match status" value="1"/>
</dbReference>
<dbReference type="Pfam" id="PF13185">
    <property type="entry name" value="GAF_2"/>
    <property type="match status" value="1"/>
</dbReference>
<dbReference type="PIRSF" id="PIRSF036625">
    <property type="entry name" value="GAF_ANTAR"/>
    <property type="match status" value="1"/>
</dbReference>
<dbReference type="EMBL" id="AP022614">
    <property type="protein sequence ID" value="BBZ43678.1"/>
    <property type="molecule type" value="Genomic_DNA"/>
</dbReference>
<dbReference type="RefSeq" id="WP_085271105.1">
    <property type="nucleotide sequence ID" value="NZ_AP022614.1"/>
</dbReference>
<dbReference type="InterPro" id="IPR012074">
    <property type="entry name" value="GAF_ANTAR"/>
</dbReference>
<keyword evidence="3" id="KW-0805">Transcription regulation</keyword>
<dbReference type="GO" id="GO:0003723">
    <property type="term" value="F:RNA binding"/>
    <property type="evidence" value="ECO:0007669"/>
    <property type="project" value="InterPro"/>
</dbReference>
<evidence type="ECO:0000313" key="5">
    <source>
        <dbReference type="EMBL" id="BBZ43678.1"/>
    </source>
</evidence>
<keyword evidence="2" id="KW-0418">Kinase</keyword>
<evidence type="ECO:0000313" key="6">
    <source>
        <dbReference type="Proteomes" id="UP000467105"/>
    </source>
</evidence>
<keyword evidence="4" id="KW-0804">Transcription</keyword>